<name>A0A2H1X1X2_SPOFR</name>
<proteinExistence type="predicted"/>
<organism evidence="1">
    <name type="scientific">Spodoptera frugiperda</name>
    <name type="common">Fall armyworm</name>
    <dbReference type="NCBI Taxonomy" id="7108"/>
    <lineage>
        <taxon>Eukaryota</taxon>
        <taxon>Metazoa</taxon>
        <taxon>Ecdysozoa</taxon>
        <taxon>Arthropoda</taxon>
        <taxon>Hexapoda</taxon>
        <taxon>Insecta</taxon>
        <taxon>Pterygota</taxon>
        <taxon>Neoptera</taxon>
        <taxon>Endopterygota</taxon>
        <taxon>Lepidoptera</taxon>
        <taxon>Glossata</taxon>
        <taxon>Ditrysia</taxon>
        <taxon>Noctuoidea</taxon>
        <taxon>Noctuidae</taxon>
        <taxon>Amphipyrinae</taxon>
        <taxon>Spodoptera</taxon>
    </lineage>
</organism>
<dbReference type="AlphaFoldDB" id="A0A2H1X1X2"/>
<sequence>MSSCYLKISRSLVRRRTNSVHYDTLSTTLDVAQTNYKASGVRKHVLTSTCHLKVDICNVGFVKDFKSLTANRKLLKANPPLTSVTGDHHGVQCIKGDFCSAAYLAYLVPISFMKHIFDH</sequence>
<dbReference type="EMBL" id="ODYU01012816">
    <property type="protein sequence ID" value="SOQ59309.1"/>
    <property type="molecule type" value="Genomic_DNA"/>
</dbReference>
<gene>
    <name evidence="1" type="ORF">SFRICE_027643</name>
</gene>
<evidence type="ECO:0000313" key="1">
    <source>
        <dbReference type="EMBL" id="SOQ59309.1"/>
    </source>
</evidence>
<accession>A0A2H1X1X2</accession>
<protein>
    <submittedName>
        <fullName evidence="1">SFRICE_027643</fullName>
    </submittedName>
</protein>
<reference evidence="1" key="1">
    <citation type="submission" date="2016-07" db="EMBL/GenBank/DDBJ databases">
        <authorList>
            <person name="Bretaudeau A."/>
        </authorList>
    </citation>
    <scope>NUCLEOTIDE SEQUENCE</scope>
    <source>
        <strain evidence="1">Rice</strain>
        <tissue evidence="1">Whole body</tissue>
    </source>
</reference>